<comment type="caution">
    <text evidence="20">The sequence shown here is derived from an EMBL/GenBank/DDBJ whole genome shotgun (WGS) entry which is preliminary data.</text>
</comment>
<evidence type="ECO:0000256" key="2">
    <source>
        <dbReference type="ARBA" id="ARBA00004300"/>
    </source>
</evidence>
<keyword evidence="14" id="KW-0206">Cytoskeleton</keyword>
<dbReference type="Pfam" id="PF21041">
    <property type="entry name" value="XMAP215_CLASP_TOG"/>
    <property type="match status" value="1"/>
</dbReference>
<feature type="region of interest" description="Disordered" evidence="18">
    <location>
        <begin position="840"/>
        <end position="861"/>
    </location>
</feature>
<sequence length="1494" mass="164758">MEPTMEYCLAQVLQKDVGKRLQVGQELIDYFSDKQKSADLEHDQTMLDKMVDGLATSWVNSSNYKVVLLGIDILSALVSRLQDRFKAQIGTVLPSLLDRLGDSKDSVREQDQTLLLKIMEQAANPQYVWDRMLGGFKHKNFRTREGICLCLIATLNASGAQSLTLSKIVPHICNLLGDPNSQVRDAAINSLVEIYRHVGERVRADLSKKGLPQSRLNVIFTKFDEVQKSGNMIQSSGDKIFDDEDSVDGNRPSSASSSTSSKAPANSRRVGMGTTRRLGSAALGSKSSTAKEGAGAVDEEDFIKAFEDVPTVQIYSSRDLEESINKIREILSDDKHDWEQRVSALKKIRSLLLAGAAEYDNFFQHLRLLDGAFKLSAKDLRSQVVREACITLGHLSSVLGNKFDHGAEAIMPTIFNLIPNSAKVMATSGVVAVRLIIRHTHIPRLIPIITSNCTSKSVAVRRRCFEFLDLLLQEWQTHSLERHISVLAETIKKGIHDADSEARIEARKCYWGFHSHFSREAEHLYHTLESSYQKALQSHLKNSDSIVSLPQSDRSSSSSQESLNRPLSAKRSPTGSTTSRASTVSTKSVSTPGSLQRSRSDVDVNAAASAKSKVTSSGASTPFSSAAALPPGSYASLGRIRTRRQSSGSATSVTSTPADTRGRSRAKVVSQSQPGSRSSSPGKLLGSAYGGLSGGTSRVQPVPSSSEKRSKIPRSQGCSRETSPSRIGLARSSRIPRPSMSQGCSRDTSRESSRDTSPARGFPPLASRRHSRSTSALSTADSVGQSDRFGLGQPGRMPASVNAMRVLSTSTDLEAAVADALLLGDSRSKKKPVRRRYEPYGMYSDDDANSDASSACSERSYGSRNGGIPHYLRQTEDVAEVLNHCASSNWSERKEGLIGLQNLLKSQRTLSRVELKRLCEIFTRMFADPHSKVFSMFLETLVDFIIIHKDDLQDWLFVLLTQLLKKMGADLLGSVQAKVQKALDVTRDSFPFDQQFNILMRFIVDQTQTPNLKVKVAILKYIESLARQMDPTDFVNSSETRLAVSRIITWTTEPKSSDVRKAAQIVLISLFELNTPEFTMLLGALPKTFQDGATKLLHNHLKNSSNTSVGSPSNTLGRTPSRHSSSRTSPLTSPTNCSHGGLSPSMLDYDTENLNSDEIYSSLRGVTEAIEKFSFRSQEDLNEPIKRDGKKDCDIVSRDGGLAVPTGDVRGSRPRAREYNPYPYADTINTYDKTALKEAVFDDDMDQLRDEVPIDHSDLVADLLKELSNHNERVEERKGALLELLKITREDNLGVWEEHFKTILLLLLETLGDKDHSIRALALRVLREILRNQPARFKNYAELTIMKTLEAHKDSHKEVVRAAEEAASTLASSIHPEQCIKVLCPIIQTADYPINLAAIKMQTKVIERISKESLHQLLPDIIPGLLQGYDNTESSVRKASVFCLVAIYSVIGEELKPHLAQLTGSKMKLLNLYIKRAQTTNSNSSSSSDVSTHS</sequence>
<evidence type="ECO:0000256" key="13">
    <source>
        <dbReference type="ARBA" id="ARBA00023034"/>
    </source>
</evidence>
<dbReference type="GO" id="GO:0030010">
    <property type="term" value="P:establishment of cell polarity"/>
    <property type="evidence" value="ECO:0007669"/>
    <property type="project" value="UniProtKB-ARBA"/>
</dbReference>
<protein>
    <submittedName>
        <fullName evidence="20">CLAP1 protein</fullName>
    </submittedName>
</protein>
<feature type="domain" description="TOG" evidence="19">
    <location>
        <begin position="870"/>
        <end position="1107"/>
    </location>
</feature>
<evidence type="ECO:0000256" key="3">
    <source>
        <dbReference type="ARBA" id="ARBA00004601"/>
    </source>
</evidence>
<keyword evidence="15" id="KW-0131">Cell cycle</keyword>
<accession>A0A7K8UZH2</accession>
<feature type="compositionally biased region" description="Polar residues" evidence="18">
    <location>
        <begin position="571"/>
        <end position="597"/>
    </location>
</feature>
<dbReference type="GO" id="GO:0051301">
    <property type="term" value="P:cell division"/>
    <property type="evidence" value="ECO:0007669"/>
    <property type="project" value="UniProtKB-KW"/>
</dbReference>
<evidence type="ECO:0000256" key="15">
    <source>
        <dbReference type="ARBA" id="ARBA00023306"/>
    </source>
</evidence>
<dbReference type="GO" id="GO:0000776">
    <property type="term" value="C:kinetochore"/>
    <property type="evidence" value="ECO:0007669"/>
    <property type="project" value="UniProtKB-KW"/>
</dbReference>
<keyword evidence="8" id="KW-0132">Cell division</keyword>
<evidence type="ECO:0000256" key="16">
    <source>
        <dbReference type="ARBA" id="ARBA00023328"/>
    </source>
</evidence>
<dbReference type="FunFam" id="1.25.10.10:FF:000001">
    <property type="entry name" value="CLIP-associating protein 1 isoform 2"/>
    <property type="match status" value="1"/>
</dbReference>
<feature type="compositionally biased region" description="Polar residues" evidence="18">
    <location>
        <begin position="773"/>
        <end position="785"/>
    </location>
</feature>
<dbReference type="GO" id="GO:0005794">
    <property type="term" value="C:Golgi apparatus"/>
    <property type="evidence" value="ECO:0007669"/>
    <property type="project" value="UniProtKB-SubCell"/>
</dbReference>
<dbReference type="InterPro" id="IPR016024">
    <property type="entry name" value="ARM-type_fold"/>
</dbReference>
<dbReference type="FunFam" id="1.25.10.10:FF:000005">
    <property type="entry name" value="CLIP-associating protein 1 isoform 2"/>
    <property type="match status" value="1"/>
</dbReference>
<feature type="compositionally biased region" description="Low complexity" evidence="18">
    <location>
        <begin position="606"/>
        <end position="621"/>
    </location>
</feature>
<evidence type="ECO:0000256" key="4">
    <source>
        <dbReference type="ARBA" id="ARBA00004629"/>
    </source>
</evidence>
<evidence type="ECO:0000259" key="19">
    <source>
        <dbReference type="SMART" id="SM01349"/>
    </source>
</evidence>
<dbReference type="Gene3D" id="1.25.10.10">
    <property type="entry name" value="Leucine-rich Repeat Variant"/>
    <property type="match status" value="4"/>
</dbReference>
<dbReference type="InterPro" id="IPR048491">
    <property type="entry name" value="XMAP215_CLASP_TOG"/>
</dbReference>
<comment type="similarity">
    <text evidence="5">Belongs to the CLASP family.</text>
</comment>
<dbReference type="GO" id="GO:0007026">
    <property type="term" value="P:negative regulation of microtubule depolymerization"/>
    <property type="evidence" value="ECO:0007669"/>
    <property type="project" value="UniProtKB-ARBA"/>
</dbReference>
<feature type="compositionally biased region" description="Low complexity" evidence="18">
    <location>
        <begin position="668"/>
        <end position="687"/>
    </location>
</feature>
<proteinExistence type="inferred from homology"/>
<feature type="compositionally biased region" description="Polar residues" evidence="18">
    <location>
        <begin position="1102"/>
        <end position="1117"/>
    </location>
</feature>
<name>A0A7K8UZH2_9STRI</name>
<dbReference type="Pfam" id="PF21040">
    <property type="entry name" value="CEP104-like_TOG"/>
    <property type="match status" value="1"/>
</dbReference>
<dbReference type="InterPro" id="IPR011989">
    <property type="entry name" value="ARM-like"/>
</dbReference>
<keyword evidence="6" id="KW-0158">Chromosome</keyword>
<keyword evidence="16" id="KW-0137">Centromere</keyword>
<evidence type="ECO:0000256" key="12">
    <source>
        <dbReference type="ARBA" id="ARBA00022838"/>
    </source>
</evidence>
<dbReference type="InterPro" id="IPR024395">
    <property type="entry name" value="CLASP_N_dom"/>
</dbReference>
<feature type="non-terminal residue" evidence="20">
    <location>
        <position position="1"/>
    </location>
</feature>
<dbReference type="GO" id="GO:0072686">
    <property type="term" value="C:mitotic spindle"/>
    <property type="evidence" value="ECO:0007669"/>
    <property type="project" value="TreeGrafter"/>
</dbReference>
<feature type="compositionally biased region" description="Low complexity" evidence="18">
    <location>
        <begin position="548"/>
        <end position="567"/>
    </location>
</feature>
<dbReference type="PROSITE" id="PS50077">
    <property type="entry name" value="HEAT_REPEAT"/>
    <property type="match status" value="1"/>
</dbReference>
<dbReference type="GO" id="GO:0005876">
    <property type="term" value="C:spindle microtubule"/>
    <property type="evidence" value="ECO:0007669"/>
    <property type="project" value="TreeGrafter"/>
</dbReference>
<feature type="domain" description="TOG" evidence="19">
    <location>
        <begin position="319"/>
        <end position="551"/>
    </location>
</feature>
<feature type="domain" description="TOG" evidence="19">
    <location>
        <begin position="1247"/>
        <end position="1483"/>
    </location>
</feature>
<keyword evidence="9" id="KW-0493">Microtubule</keyword>
<dbReference type="Proteomes" id="UP000542434">
    <property type="component" value="Unassembled WGS sequence"/>
</dbReference>
<keyword evidence="12" id="KW-0995">Kinetochore</keyword>
<dbReference type="InterPro" id="IPR034085">
    <property type="entry name" value="TOG"/>
</dbReference>
<keyword evidence="11" id="KW-0498">Mitosis</keyword>
<dbReference type="SUPFAM" id="SSF48371">
    <property type="entry name" value="ARM repeat"/>
    <property type="match status" value="2"/>
</dbReference>
<reference evidence="20 21" key="1">
    <citation type="submission" date="2019-09" db="EMBL/GenBank/DDBJ databases">
        <title>Bird 10,000 Genomes (B10K) Project - Family phase.</title>
        <authorList>
            <person name="Zhang G."/>
        </authorList>
    </citation>
    <scope>NUCLEOTIDE SEQUENCE [LARGE SCALE GENOMIC DNA]</scope>
    <source>
        <strain evidence="20">B10K-DU-001-07</strain>
        <tissue evidence="20">Muscle</tissue>
    </source>
</reference>
<dbReference type="EMBL" id="VWZC01003322">
    <property type="protein sequence ID" value="NXF59771.1"/>
    <property type="molecule type" value="Genomic_DNA"/>
</dbReference>
<keyword evidence="7" id="KW-0963">Cytoplasm</keyword>
<keyword evidence="10" id="KW-0677">Repeat</keyword>
<evidence type="ECO:0000256" key="6">
    <source>
        <dbReference type="ARBA" id="ARBA00022454"/>
    </source>
</evidence>
<dbReference type="Pfam" id="PF12348">
    <property type="entry name" value="CLASP_N"/>
    <property type="match status" value="1"/>
</dbReference>
<dbReference type="Pfam" id="PF23271">
    <property type="entry name" value="HEAT_GCN1"/>
    <property type="match status" value="1"/>
</dbReference>
<evidence type="ECO:0000256" key="17">
    <source>
        <dbReference type="PROSITE-ProRule" id="PRU00103"/>
    </source>
</evidence>
<gene>
    <name evidence="20" type="primary">Clasp1</name>
    <name evidence="20" type="ORF">CICNIG_R01904</name>
</gene>
<evidence type="ECO:0000256" key="9">
    <source>
        <dbReference type="ARBA" id="ARBA00022701"/>
    </source>
</evidence>
<feature type="non-terminal residue" evidence="20">
    <location>
        <position position="1494"/>
    </location>
</feature>
<dbReference type="InterPro" id="IPR057546">
    <property type="entry name" value="HEAT_GCN1"/>
</dbReference>
<dbReference type="GO" id="GO:0045180">
    <property type="term" value="C:basal cortex"/>
    <property type="evidence" value="ECO:0007669"/>
    <property type="project" value="TreeGrafter"/>
</dbReference>
<dbReference type="FunFam" id="1.25.10.10:FF:000031">
    <property type="entry name" value="CLIP-associating protein 1 isoform 2"/>
    <property type="match status" value="1"/>
</dbReference>
<dbReference type="SMART" id="SM01349">
    <property type="entry name" value="TOG"/>
    <property type="match status" value="4"/>
</dbReference>
<keyword evidence="13" id="KW-0333">Golgi apparatus</keyword>
<feature type="compositionally biased region" description="Polar residues" evidence="18">
    <location>
        <begin position="716"/>
        <end position="725"/>
    </location>
</feature>
<feature type="compositionally biased region" description="Polar residues" evidence="18">
    <location>
        <begin position="645"/>
        <end position="658"/>
    </location>
</feature>
<dbReference type="FunFam" id="1.25.10.10:FF:000006">
    <property type="entry name" value="CLIP-associating protein 1 isoform 2"/>
    <property type="match status" value="1"/>
</dbReference>
<dbReference type="PANTHER" id="PTHR21567:SF28">
    <property type="entry name" value="CLIP-ASSOCIATING PROTEIN 1"/>
    <property type="match status" value="1"/>
</dbReference>
<keyword evidence="21" id="KW-1185">Reference proteome</keyword>
<evidence type="ECO:0000256" key="18">
    <source>
        <dbReference type="SAM" id="MobiDB-lite"/>
    </source>
</evidence>
<organism evidence="20 21">
    <name type="scientific">Ciccaba nigrolineata</name>
    <dbReference type="NCBI Taxonomy" id="1118524"/>
    <lineage>
        <taxon>Eukaryota</taxon>
        <taxon>Metazoa</taxon>
        <taxon>Chordata</taxon>
        <taxon>Craniata</taxon>
        <taxon>Vertebrata</taxon>
        <taxon>Euteleostomi</taxon>
        <taxon>Archelosauria</taxon>
        <taxon>Archosauria</taxon>
        <taxon>Dinosauria</taxon>
        <taxon>Saurischia</taxon>
        <taxon>Theropoda</taxon>
        <taxon>Coelurosauria</taxon>
        <taxon>Aves</taxon>
        <taxon>Neognathae</taxon>
        <taxon>Neoaves</taxon>
        <taxon>Telluraves</taxon>
        <taxon>Strigiformes</taxon>
        <taxon>Strigidae</taxon>
        <taxon>Ciccaba</taxon>
    </lineage>
</organism>
<dbReference type="GO" id="GO:0090307">
    <property type="term" value="P:mitotic spindle assembly"/>
    <property type="evidence" value="ECO:0007669"/>
    <property type="project" value="TreeGrafter"/>
</dbReference>
<dbReference type="GO" id="GO:0043515">
    <property type="term" value="F:kinetochore binding"/>
    <property type="evidence" value="ECO:0007669"/>
    <property type="project" value="TreeGrafter"/>
</dbReference>
<feature type="region of interest" description="Disordered" evidence="18">
    <location>
        <begin position="234"/>
        <end position="292"/>
    </location>
</feature>
<dbReference type="GO" id="GO:0040001">
    <property type="term" value="P:establishment of mitotic spindle localization"/>
    <property type="evidence" value="ECO:0007669"/>
    <property type="project" value="TreeGrafter"/>
</dbReference>
<feature type="repeat" description="HEAT" evidence="17">
    <location>
        <begin position="168"/>
        <end position="206"/>
    </location>
</feature>
<evidence type="ECO:0000313" key="21">
    <source>
        <dbReference type="Proteomes" id="UP000542434"/>
    </source>
</evidence>
<evidence type="ECO:0000256" key="5">
    <source>
        <dbReference type="ARBA" id="ARBA00009549"/>
    </source>
</evidence>
<dbReference type="GO" id="GO:0008017">
    <property type="term" value="F:microtubule binding"/>
    <property type="evidence" value="ECO:0007669"/>
    <property type="project" value="TreeGrafter"/>
</dbReference>
<dbReference type="PANTHER" id="PTHR21567">
    <property type="entry name" value="CLASP"/>
    <property type="match status" value="1"/>
</dbReference>
<evidence type="ECO:0000256" key="1">
    <source>
        <dbReference type="ARBA" id="ARBA00004186"/>
    </source>
</evidence>
<evidence type="ECO:0000256" key="10">
    <source>
        <dbReference type="ARBA" id="ARBA00022737"/>
    </source>
</evidence>
<evidence type="ECO:0000256" key="8">
    <source>
        <dbReference type="ARBA" id="ARBA00022618"/>
    </source>
</evidence>
<feature type="compositionally biased region" description="Low complexity" evidence="18">
    <location>
        <begin position="1126"/>
        <end position="1135"/>
    </location>
</feature>
<feature type="region of interest" description="Disordered" evidence="18">
    <location>
        <begin position="543"/>
        <end position="798"/>
    </location>
</feature>
<dbReference type="GO" id="GO:0005813">
    <property type="term" value="C:centrosome"/>
    <property type="evidence" value="ECO:0007669"/>
    <property type="project" value="UniProtKB-SubCell"/>
</dbReference>
<evidence type="ECO:0000256" key="11">
    <source>
        <dbReference type="ARBA" id="ARBA00022776"/>
    </source>
</evidence>
<dbReference type="GO" id="GO:0005881">
    <property type="term" value="C:cytoplasmic microtubule"/>
    <property type="evidence" value="ECO:0007669"/>
    <property type="project" value="TreeGrafter"/>
</dbReference>
<evidence type="ECO:0000256" key="7">
    <source>
        <dbReference type="ARBA" id="ARBA00022490"/>
    </source>
</evidence>
<evidence type="ECO:0000313" key="20">
    <source>
        <dbReference type="EMBL" id="NXF59771.1"/>
    </source>
</evidence>
<evidence type="ECO:0000256" key="14">
    <source>
        <dbReference type="ARBA" id="ARBA00023212"/>
    </source>
</evidence>
<feature type="compositionally biased region" description="Low complexity" evidence="18">
    <location>
        <begin position="253"/>
        <end position="267"/>
    </location>
</feature>
<feature type="region of interest" description="Disordered" evidence="18">
    <location>
        <begin position="1101"/>
        <end position="1144"/>
    </location>
</feature>
<dbReference type="InterPro" id="IPR021133">
    <property type="entry name" value="HEAT_type_2"/>
</dbReference>
<comment type="subcellular location">
    <subcellularLocation>
        <location evidence="4">Chromosome</location>
        <location evidence="4">Centromere</location>
        <location evidence="4">Kinetochore</location>
    </subcellularLocation>
    <subcellularLocation>
        <location evidence="2">Cytoplasm</location>
        <location evidence="2">Cytoskeleton</location>
        <location evidence="2">Microtubule organizing center</location>
        <location evidence="2">Centrosome</location>
    </subcellularLocation>
    <subcellularLocation>
        <location evidence="1">Cytoplasm</location>
        <location evidence="1">Cytoskeleton</location>
        <location evidence="1">Spindle</location>
    </subcellularLocation>
    <subcellularLocation>
        <location evidence="3">Golgi apparatus</location>
        <location evidence="3">trans-Golgi network</location>
    </subcellularLocation>
</comment>
<feature type="domain" description="TOG" evidence="19">
    <location>
        <begin position="1"/>
        <end position="232"/>
    </location>
</feature>